<dbReference type="AlphaFoldDB" id="A0AAU8BH52"/>
<dbReference type="EMBL" id="CP115920">
    <property type="protein sequence ID" value="XCD15329.1"/>
    <property type="molecule type" value="Genomic_DNA"/>
</dbReference>
<dbReference type="KEGG" id="vck:PG915_12135"/>
<gene>
    <name evidence="1" type="ORF">PG915_12135</name>
</gene>
<name>A0AAU8BH52_9VIBR</name>
<accession>A0AAU8BH52</accession>
<sequence length="58" mass="6222">MIDRVMGVCLSRGFVRFFSNALPPGAALPFSFAIAAPAALADLAIMPIKSSYITDKYK</sequence>
<evidence type="ECO:0000313" key="1">
    <source>
        <dbReference type="EMBL" id="XCD15329.1"/>
    </source>
</evidence>
<dbReference type="RefSeq" id="WP_353496756.1">
    <property type="nucleotide sequence ID" value="NZ_CP115920.1"/>
</dbReference>
<organism evidence="1">
    <name type="scientific">Vibrio chaetopteri</name>
    <dbReference type="NCBI Taxonomy" id="3016528"/>
    <lineage>
        <taxon>Bacteria</taxon>
        <taxon>Pseudomonadati</taxon>
        <taxon>Pseudomonadota</taxon>
        <taxon>Gammaproteobacteria</taxon>
        <taxon>Vibrionales</taxon>
        <taxon>Vibrionaceae</taxon>
        <taxon>Vibrio</taxon>
    </lineage>
</organism>
<protein>
    <submittedName>
        <fullName evidence="1">Uncharacterized protein</fullName>
    </submittedName>
</protein>
<reference evidence="1" key="1">
    <citation type="submission" date="2023-01" db="EMBL/GenBank/DDBJ databases">
        <title>Vibrio sp. CB1-14 genome sequencing.</title>
        <authorList>
            <person name="Otstavnykh N."/>
            <person name="Isaeva M."/>
            <person name="Meleshko D."/>
        </authorList>
    </citation>
    <scope>NUCLEOTIDE SEQUENCE</scope>
    <source>
        <strain evidence="1">CB1-14</strain>
    </source>
</reference>
<proteinExistence type="predicted"/>